<evidence type="ECO:0000259" key="3">
    <source>
        <dbReference type="Pfam" id="PF14341"/>
    </source>
</evidence>
<feature type="transmembrane region" description="Helical" evidence="1">
    <location>
        <begin position="17"/>
        <end position="37"/>
    </location>
</feature>
<gene>
    <name evidence="4" type="ORF">CSC78_17280</name>
</gene>
<evidence type="ECO:0000313" key="5">
    <source>
        <dbReference type="Proteomes" id="UP000781710"/>
    </source>
</evidence>
<comment type="caution">
    <text evidence="4">The sequence shown here is derived from an EMBL/GenBank/DDBJ whole genome shotgun (WGS) entry which is preliminary data.</text>
</comment>
<sequence>MKSDRSRSVGMSRDQQGIALIVVLVLLVVTAILGLAIMRSSAMQERMAANLRDRSIAFQAAEGALRFAQDQVLGAGDWDRRIPTAADCTSDSICPSGSVPAWRQVPDDSYDNQMVAENPEYWIEYIGTGPGQPGGCDTTSGSTLNCANPLYRVTARSRAAGRADVLVQATVISRIPDEP</sequence>
<dbReference type="Pfam" id="PF13681">
    <property type="entry name" value="PilX"/>
    <property type="match status" value="1"/>
</dbReference>
<dbReference type="InterPro" id="IPR025746">
    <property type="entry name" value="PilX_N_dom"/>
</dbReference>
<keyword evidence="1" id="KW-1133">Transmembrane helix</keyword>
<evidence type="ECO:0000313" key="4">
    <source>
        <dbReference type="EMBL" id="KAF1722177.1"/>
    </source>
</evidence>
<name>A0ABQ6ZD13_9GAMM</name>
<organism evidence="4 5">
    <name type="scientific">Pseudoxanthomonas japonensis</name>
    <dbReference type="NCBI Taxonomy" id="69284"/>
    <lineage>
        <taxon>Bacteria</taxon>
        <taxon>Pseudomonadati</taxon>
        <taxon>Pseudomonadota</taxon>
        <taxon>Gammaproteobacteria</taxon>
        <taxon>Lysobacterales</taxon>
        <taxon>Lysobacteraceae</taxon>
        <taxon>Pseudoxanthomonas</taxon>
    </lineage>
</organism>
<evidence type="ECO:0000259" key="2">
    <source>
        <dbReference type="Pfam" id="PF13681"/>
    </source>
</evidence>
<reference evidence="4 5" key="1">
    <citation type="submission" date="2017-10" db="EMBL/GenBank/DDBJ databases">
        <title>Whole genome sequencing of members of genus Pseudoxanthomonas.</title>
        <authorList>
            <person name="Kumar S."/>
            <person name="Bansal K."/>
            <person name="Kaur A."/>
            <person name="Patil P."/>
            <person name="Sharma S."/>
            <person name="Patil P.B."/>
        </authorList>
    </citation>
    <scope>NUCLEOTIDE SEQUENCE [LARGE SCALE GENOMIC DNA]</scope>
    <source>
        <strain evidence="4 5">DSM 17109</strain>
    </source>
</reference>
<keyword evidence="1" id="KW-0472">Membrane</keyword>
<dbReference type="EMBL" id="PDWW01000034">
    <property type="protein sequence ID" value="KAF1722177.1"/>
    <property type="molecule type" value="Genomic_DNA"/>
</dbReference>
<keyword evidence="5" id="KW-1185">Reference proteome</keyword>
<dbReference type="RefSeq" id="WP_162339112.1">
    <property type="nucleotide sequence ID" value="NZ_JBHSRQ010000031.1"/>
</dbReference>
<evidence type="ECO:0008006" key="6">
    <source>
        <dbReference type="Google" id="ProtNLM"/>
    </source>
</evidence>
<proteinExistence type="predicted"/>
<evidence type="ECO:0000256" key="1">
    <source>
        <dbReference type="SAM" id="Phobius"/>
    </source>
</evidence>
<feature type="domain" description="Type 4 fimbrial biogenesis protein PilX N-terminal" evidence="3">
    <location>
        <begin position="16"/>
        <end position="66"/>
    </location>
</feature>
<keyword evidence="1" id="KW-0812">Transmembrane</keyword>
<dbReference type="InterPro" id="IPR025205">
    <property type="entry name" value="PilX/PilW_C"/>
</dbReference>
<feature type="domain" description="PilX/PilW C-terminal" evidence="2">
    <location>
        <begin position="94"/>
        <end position="171"/>
    </location>
</feature>
<dbReference type="Proteomes" id="UP000781710">
    <property type="component" value="Unassembled WGS sequence"/>
</dbReference>
<protein>
    <recommendedName>
        <fullName evidence="6">Type IV pilus assembly protein PilX</fullName>
    </recommendedName>
</protein>
<accession>A0ABQ6ZD13</accession>
<dbReference type="Pfam" id="PF14341">
    <property type="entry name" value="PilX_N"/>
    <property type="match status" value="1"/>
</dbReference>